<evidence type="ECO:0000313" key="1">
    <source>
        <dbReference type="EMBL" id="OAD62004.1"/>
    </source>
</evidence>
<keyword evidence="2" id="KW-1185">Reference proteome</keyword>
<dbReference type="EMBL" id="KQ759903">
    <property type="protein sequence ID" value="OAD62004.1"/>
    <property type="molecule type" value="Genomic_DNA"/>
</dbReference>
<gene>
    <name evidence="1" type="ORF">WN48_07643</name>
</gene>
<evidence type="ECO:0000313" key="2">
    <source>
        <dbReference type="Proteomes" id="UP000250275"/>
    </source>
</evidence>
<dbReference type="Proteomes" id="UP000250275">
    <property type="component" value="Unassembled WGS sequence"/>
</dbReference>
<protein>
    <submittedName>
        <fullName evidence="1">Uncharacterized protein</fullName>
    </submittedName>
</protein>
<proteinExistence type="predicted"/>
<reference evidence="1 2" key="1">
    <citation type="submission" date="2015-07" db="EMBL/GenBank/DDBJ databases">
        <title>The genome of Eufriesea mexicana.</title>
        <authorList>
            <person name="Pan H."/>
            <person name="Kapheim K."/>
        </authorList>
    </citation>
    <scope>NUCLEOTIDE SEQUENCE [LARGE SCALE GENOMIC DNA]</scope>
    <source>
        <strain evidence="1">0111107269</strain>
        <tissue evidence="1">Whole body</tissue>
    </source>
</reference>
<dbReference type="AlphaFoldDB" id="A0A310SLJ3"/>
<name>A0A310SLJ3_9HYME</name>
<accession>A0A310SLJ3</accession>
<sequence>MDKNSPRELSNKKPLGPLLPLLGRNDFRTSVTSVQLQPYPIVNFLYTSFLALATFTSVVGSNRTQSDREWDPPRDLFHLPPDTSVTRLTVRQHAHTNCYCVISSVLALGGGQRKLLKYRGTFGLFLGYQGFEIKYEKARERNFPNAAPSVVWQRLTETRSMKGKELSMDMSLCVRHWVTERWVSREPSFATIGTVITTYASTAIFVLIRDSVAAHRPVEGPLICLT</sequence>
<organism evidence="1 2">
    <name type="scientific">Eufriesea mexicana</name>
    <dbReference type="NCBI Taxonomy" id="516756"/>
    <lineage>
        <taxon>Eukaryota</taxon>
        <taxon>Metazoa</taxon>
        <taxon>Ecdysozoa</taxon>
        <taxon>Arthropoda</taxon>
        <taxon>Hexapoda</taxon>
        <taxon>Insecta</taxon>
        <taxon>Pterygota</taxon>
        <taxon>Neoptera</taxon>
        <taxon>Endopterygota</taxon>
        <taxon>Hymenoptera</taxon>
        <taxon>Apocrita</taxon>
        <taxon>Aculeata</taxon>
        <taxon>Apoidea</taxon>
        <taxon>Anthophila</taxon>
        <taxon>Apidae</taxon>
        <taxon>Eufriesea</taxon>
    </lineage>
</organism>